<keyword evidence="2" id="KW-0472">Membrane</keyword>
<evidence type="ECO:0000256" key="1">
    <source>
        <dbReference type="SAM" id="MobiDB-lite"/>
    </source>
</evidence>
<evidence type="ECO:0000313" key="4">
    <source>
        <dbReference type="EMBL" id="SIS40074.1"/>
    </source>
</evidence>
<gene>
    <name evidence="4" type="ORF">SAMN05421790_101317</name>
</gene>
<reference evidence="5" key="1">
    <citation type="submission" date="2017-01" db="EMBL/GenBank/DDBJ databases">
        <authorList>
            <person name="Varghese N."/>
            <person name="Submissions S."/>
        </authorList>
    </citation>
    <scope>NUCLEOTIDE SEQUENCE [LARGE SCALE GENOMIC DNA]</scope>
    <source>
        <strain evidence="5">DSM 45196</strain>
    </source>
</reference>
<dbReference type="EMBL" id="FTOD01000001">
    <property type="protein sequence ID" value="SIS40074.1"/>
    <property type="molecule type" value="Genomic_DNA"/>
</dbReference>
<keyword evidence="2" id="KW-1133">Transmembrane helix</keyword>
<feature type="transmembrane region" description="Helical" evidence="2">
    <location>
        <begin position="253"/>
        <end position="270"/>
    </location>
</feature>
<protein>
    <recommendedName>
        <fullName evidence="3">DUF4350 domain-containing protein</fullName>
    </recommendedName>
</protein>
<evidence type="ECO:0000313" key="5">
    <source>
        <dbReference type="Proteomes" id="UP000186795"/>
    </source>
</evidence>
<sequence>MKGRVKVWTLGLMILLIVIGVGWFLSAWLDTSHPPYSSRSSAEEGLRGIYRLLDDRGVPVDRWEAGWNRLPDSEGHVLWIAEPRGMMLTETAFESLRRWIQKGNTVVIWSKPGDILSGRLGLQAHGGHQGEQDIQMSRVSDGWRREIRTLHFVYDGRLDSDSDLDDAWMDREGIARVGMRNLGNGAIFYIPEAEPITNRGIDQGDNVALALYLASLTNGQGKLWFDETVHREGHVPPEMEEGSPGLTDLLTPMMWWFVLQLFLLLILWLYRGGKRFASPRWENVRVTRTGDEYIQAMASLYERAGLGREALNIQLNALMKETKTRLGLPLQAAEEVVYERAEQLMGTELTRRLQTLVNGVNHLPESPKGRTLIRWSREVQKLREEMEAWRTKGGSTRDGSGTSPKK</sequence>
<feature type="region of interest" description="Disordered" evidence="1">
    <location>
        <begin position="387"/>
        <end position="406"/>
    </location>
</feature>
<dbReference type="RefSeq" id="WP_076522987.1">
    <property type="nucleotide sequence ID" value="NZ_CP048103.1"/>
</dbReference>
<dbReference type="OrthoDB" id="2986782at2"/>
<dbReference type="InterPro" id="IPR025646">
    <property type="entry name" value="DUF4350"/>
</dbReference>
<feature type="transmembrane region" description="Helical" evidence="2">
    <location>
        <begin position="7"/>
        <end position="29"/>
    </location>
</feature>
<name>A0A1N7ISL6_9BACL</name>
<feature type="domain" description="DUF4350" evidence="3">
    <location>
        <begin position="39"/>
        <end position="213"/>
    </location>
</feature>
<proteinExistence type="predicted"/>
<dbReference type="Pfam" id="PF14258">
    <property type="entry name" value="DUF4350"/>
    <property type="match status" value="1"/>
</dbReference>
<evidence type="ECO:0000256" key="2">
    <source>
        <dbReference type="SAM" id="Phobius"/>
    </source>
</evidence>
<dbReference type="Proteomes" id="UP000186795">
    <property type="component" value="Unassembled WGS sequence"/>
</dbReference>
<dbReference type="AlphaFoldDB" id="A0A1N7ISL6"/>
<keyword evidence="2" id="KW-0812">Transmembrane</keyword>
<feature type="compositionally biased region" description="Polar residues" evidence="1">
    <location>
        <begin position="393"/>
        <end position="406"/>
    </location>
</feature>
<evidence type="ECO:0000259" key="3">
    <source>
        <dbReference type="Pfam" id="PF14258"/>
    </source>
</evidence>
<keyword evidence="5" id="KW-1185">Reference proteome</keyword>
<organism evidence="4 5">
    <name type="scientific">Kroppenstedtia eburnea</name>
    <dbReference type="NCBI Taxonomy" id="714067"/>
    <lineage>
        <taxon>Bacteria</taxon>
        <taxon>Bacillati</taxon>
        <taxon>Bacillota</taxon>
        <taxon>Bacilli</taxon>
        <taxon>Bacillales</taxon>
        <taxon>Thermoactinomycetaceae</taxon>
        <taxon>Kroppenstedtia</taxon>
    </lineage>
</organism>
<accession>A0A1N7ISL6</accession>